<feature type="region of interest" description="Disordered" evidence="1">
    <location>
        <begin position="1"/>
        <end position="61"/>
    </location>
</feature>
<organism evidence="3 4">
    <name type="scientific">Syncephalis pseudoplumigaleata</name>
    <dbReference type="NCBI Taxonomy" id="1712513"/>
    <lineage>
        <taxon>Eukaryota</taxon>
        <taxon>Fungi</taxon>
        <taxon>Fungi incertae sedis</taxon>
        <taxon>Zoopagomycota</taxon>
        <taxon>Zoopagomycotina</taxon>
        <taxon>Zoopagomycetes</taxon>
        <taxon>Zoopagales</taxon>
        <taxon>Piptocephalidaceae</taxon>
        <taxon>Syncephalis</taxon>
    </lineage>
</organism>
<dbReference type="InterPro" id="IPR022257">
    <property type="entry name" value="PHM7_ext"/>
</dbReference>
<proteinExistence type="predicted"/>
<reference evidence="4" key="1">
    <citation type="journal article" date="2018" name="Nat. Microbiol.">
        <title>Leveraging single-cell genomics to expand the fungal tree of life.</title>
        <authorList>
            <person name="Ahrendt S.R."/>
            <person name="Quandt C.A."/>
            <person name="Ciobanu D."/>
            <person name="Clum A."/>
            <person name="Salamov A."/>
            <person name="Andreopoulos B."/>
            <person name="Cheng J.F."/>
            <person name="Woyke T."/>
            <person name="Pelin A."/>
            <person name="Henrissat B."/>
            <person name="Reynolds N.K."/>
            <person name="Benny G.L."/>
            <person name="Smith M.E."/>
            <person name="James T.Y."/>
            <person name="Grigoriev I.V."/>
        </authorList>
    </citation>
    <scope>NUCLEOTIDE SEQUENCE [LARGE SCALE GENOMIC DNA]</scope>
    <source>
        <strain evidence="4">Benny S71-1</strain>
    </source>
</reference>
<dbReference type="Pfam" id="PF12621">
    <property type="entry name" value="PHM7_ext"/>
    <property type="match status" value="1"/>
</dbReference>
<keyword evidence="4" id="KW-1185">Reference proteome</keyword>
<dbReference type="AlphaFoldDB" id="A0A4P9YXZ1"/>
<feature type="domain" description="10TM putative phosphate transporter extracellular tail" evidence="2">
    <location>
        <begin position="60"/>
        <end position="119"/>
    </location>
</feature>
<protein>
    <recommendedName>
        <fullName evidence="2">10TM putative phosphate transporter extracellular tail domain-containing protein</fullName>
    </recommendedName>
</protein>
<gene>
    <name evidence="3" type="ORF">SYNPS1DRAFT_23507</name>
</gene>
<dbReference type="Proteomes" id="UP000278143">
    <property type="component" value="Unassembled WGS sequence"/>
</dbReference>
<name>A0A4P9YXZ1_9FUNG</name>
<evidence type="ECO:0000256" key="1">
    <source>
        <dbReference type="SAM" id="MobiDB-lite"/>
    </source>
</evidence>
<dbReference type="EMBL" id="KZ990246">
    <property type="protein sequence ID" value="RKP24402.1"/>
    <property type="molecule type" value="Genomic_DNA"/>
</dbReference>
<feature type="compositionally biased region" description="Acidic residues" evidence="1">
    <location>
        <begin position="43"/>
        <end position="53"/>
    </location>
</feature>
<evidence type="ECO:0000313" key="4">
    <source>
        <dbReference type="Proteomes" id="UP000278143"/>
    </source>
</evidence>
<evidence type="ECO:0000313" key="3">
    <source>
        <dbReference type="EMBL" id="RKP24402.1"/>
    </source>
</evidence>
<feature type="compositionally biased region" description="Basic and acidic residues" evidence="1">
    <location>
        <begin position="15"/>
        <end position="26"/>
    </location>
</feature>
<evidence type="ECO:0000259" key="2">
    <source>
        <dbReference type="Pfam" id="PF12621"/>
    </source>
</evidence>
<accession>A0A4P9YXZ1</accession>
<sequence>MVPGRDGHGLPPRQYSREEEADDAGRRATKRLSRPPPWLRTEADEDEEEEEAVADGAQRSNVLASSFHWESDDGEEALRDQYTRPRFRRQPPVVWVPRDEAGLAERECRRMRSLGIPATCVDAELRPRRPGQRRPPSIVIRRVDVPAAPPTTPRMTAGQRRSSFSFVP</sequence>
<dbReference type="OrthoDB" id="1076608at2759"/>
<feature type="compositionally biased region" description="Polar residues" evidence="1">
    <location>
        <begin position="159"/>
        <end position="168"/>
    </location>
</feature>
<feature type="region of interest" description="Disordered" evidence="1">
    <location>
        <begin position="145"/>
        <end position="168"/>
    </location>
</feature>